<evidence type="ECO:0000256" key="1">
    <source>
        <dbReference type="ARBA" id="ARBA00004606"/>
    </source>
</evidence>
<dbReference type="EC" id="2.4.1.122" evidence="4"/>
<dbReference type="EMBL" id="NPHW01003732">
    <property type="protein sequence ID" value="OXV09075.1"/>
    <property type="molecule type" value="Genomic_DNA"/>
</dbReference>
<keyword evidence="14" id="KW-1185">Reference proteome</keyword>
<evidence type="ECO:0000256" key="6">
    <source>
        <dbReference type="ARBA" id="ARBA00022679"/>
    </source>
</evidence>
<keyword evidence="11" id="KW-0472">Membrane</keyword>
<proteinExistence type="inferred from homology"/>
<evidence type="ECO:0000259" key="12">
    <source>
        <dbReference type="Pfam" id="PF02434"/>
    </source>
</evidence>
<evidence type="ECO:0000313" key="13">
    <source>
        <dbReference type="EMBL" id="OXV09075.1"/>
    </source>
</evidence>
<keyword evidence="6" id="KW-0808">Transferase</keyword>
<dbReference type="GO" id="GO:0000166">
    <property type="term" value="F:nucleotide binding"/>
    <property type="evidence" value="ECO:0007669"/>
    <property type="project" value="UniProtKB-KW"/>
</dbReference>
<dbReference type="PANTHER" id="PTHR23033">
    <property type="entry name" value="BETA1,3-GALACTOSYLTRANSFERASE"/>
    <property type="match status" value="1"/>
</dbReference>
<evidence type="ECO:0000256" key="9">
    <source>
        <dbReference type="ARBA" id="ARBA00022968"/>
    </source>
</evidence>
<comment type="pathway">
    <text evidence="2">Protein modification; protein glycosylation.</text>
</comment>
<keyword evidence="8" id="KW-0547">Nucleotide-binding</keyword>
<evidence type="ECO:0000256" key="10">
    <source>
        <dbReference type="ARBA" id="ARBA00022989"/>
    </source>
</evidence>
<dbReference type="InterPro" id="IPR003378">
    <property type="entry name" value="Fringe-like_glycosylTrfase"/>
</dbReference>
<keyword evidence="5" id="KW-0328">Glycosyltransferase</keyword>
<dbReference type="Proteomes" id="UP000243515">
    <property type="component" value="Unassembled WGS sequence"/>
</dbReference>
<sequence>MLSIISLCNRPRLWILLSTPLLALLFFRAFPRLDPDVRAPQLVDSLKDIVNSHHEPPIHDDNDGNAAFRCPNLPGMEDVLVILKTGVTEAREKIPVQIQTSLQCVSHFVIFSDFEEEIAGVQTYDVLRTIKKQITEQNPDFEIYNRVQELGRDGLNSTDFPIAVNGPFGRTNNPGWKLDKWKFLPMVDKALQVRPDAKWYVFMEADTYLIWPNLVAWLARQDSKKPRYFGNPVQINDVIFAHGGSGIVLSSPAMQLVSDRYASYVEEINSFTAEQWAGDCVLGKVLADVGVPLSWSWPMLQGGMPWDFDYFGDAFRRKTWCYPAISFHHANATEVEQMWQFNQEWFRNENRLLLHSDVFRDFILPQIMASRDDWDNLSLEKPADGEDRRPSLKSIAECESRCRDDGGCKQFSFEYGRCALSNSVKRGGRRQGIRSGWMIDRIIGLMDYYGPCRKPNWLP</sequence>
<evidence type="ECO:0000256" key="4">
    <source>
        <dbReference type="ARBA" id="ARBA00012557"/>
    </source>
</evidence>
<evidence type="ECO:0000256" key="11">
    <source>
        <dbReference type="ARBA" id="ARBA00023136"/>
    </source>
</evidence>
<dbReference type="Gene3D" id="3.90.550.50">
    <property type="match status" value="1"/>
</dbReference>
<keyword evidence="7" id="KW-0812">Transmembrane</keyword>
<keyword evidence="10" id="KW-1133">Transmembrane helix</keyword>
<feature type="domain" description="Fringe-like glycosyltransferase" evidence="12">
    <location>
        <begin position="193"/>
        <end position="296"/>
    </location>
</feature>
<comment type="caution">
    <text evidence="13">The sequence shown here is derived from an EMBL/GenBank/DDBJ whole genome shotgun (WGS) entry which is preliminary data.</text>
</comment>
<evidence type="ECO:0000256" key="7">
    <source>
        <dbReference type="ARBA" id="ARBA00022692"/>
    </source>
</evidence>
<evidence type="ECO:0000256" key="3">
    <source>
        <dbReference type="ARBA" id="ARBA00006462"/>
    </source>
</evidence>
<evidence type="ECO:0000256" key="8">
    <source>
        <dbReference type="ARBA" id="ARBA00022741"/>
    </source>
</evidence>
<accession>A0A232LY29</accession>
<dbReference type="GO" id="GO:0016020">
    <property type="term" value="C:membrane"/>
    <property type="evidence" value="ECO:0007669"/>
    <property type="project" value="UniProtKB-SubCell"/>
</dbReference>
<dbReference type="Pfam" id="PF02434">
    <property type="entry name" value="Fringe"/>
    <property type="match status" value="1"/>
</dbReference>
<dbReference type="PANTHER" id="PTHR23033:SF47">
    <property type="entry name" value="APPLE DOMAIN-CONTAINING PROTEIN-RELATED"/>
    <property type="match status" value="1"/>
</dbReference>
<organism evidence="13 14">
    <name type="scientific">Elaphomyces granulatus</name>
    <dbReference type="NCBI Taxonomy" id="519963"/>
    <lineage>
        <taxon>Eukaryota</taxon>
        <taxon>Fungi</taxon>
        <taxon>Dikarya</taxon>
        <taxon>Ascomycota</taxon>
        <taxon>Pezizomycotina</taxon>
        <taxon>Eurotiomycetes</taxon>
        <taxon>Eurotiomycetidae</taxon>
        <taxon>Eurotiales</taxon>
        <taxon>Elaphomycetaceae</taxon>
        <taxon>Elaphomyces</taxon>
    </lineage>
</organism>
<evidence type="ECO:0000256" key="5">
    <source>
        <dbReference type="ARBA" id="ARBA00022676"/>
    </source>
</evidence>
<evidence type="ECO:0000313" key="14">
    <source>
        <dbReference type="Proteomes" id="UP000243515"/>
    </source>
</evidence>
<reference evidence="13 14" key="1">
    <citation type="journal article" date="2015" name="Environ. Microbiol.">
        <title>Metagenome sequence of Elaphomyces granulatus from sporocarp tissue reveals Ascomycota ectomycorrhizal fingerprints of genome expansion and a Proteobacteria-rich microbiome.</title>
        <authorList>
            <person name="Quandt C.A."/>
            <person name="Kohler A."/>
            <person name="Hesse C.N."/>
            <person name="Sharpton T.J."/>
            <person name="Martin F."/>
            <person name="Spatafora J.W."/>
        </authorList>
    </citation>
    <scope>NUCLEOTIDE SEQUENCE [LARGE SCALE GENOMIC DNA]</scope>
    <source>
        <strain evidence="13 14">OSC145934</strain>
    </source>
</reference>
<comment type="subcellular location">
    <subcellularLocation>
        <location evidence="1">Membrane</location>
        <topology evidence="1">Single-pass type II membrane protein</topology>
    </subcellularLocation>
</comment>
<dbReference type="GO" id="GO:0016263">
    <property type="term" value="F:glycoprotein-N-acetylgalactosamine 3-beta-galactosyltransferase activity"/>
    <property type="evidence" value="ECO:0007669"/>
    <property type="project" value="UniProtKB-EC"/>
</dbReference>
<dbReference type="InterPro" id="IPR026050">
    <property type="entry name" value="C1GALT1/C1GALT1_chp1"/>
</dbReference>
<dbReference type="Gene3D" id="3.50.4.10">
    <property type="entry name" value="Hepatocyte Growth Factor"/>
    <property type="match status" value="1"/>
</dbReference>
<protein>
    <recommendedName>
        <fullName evidence="4">N-acetylgalactosaminide beta-1,3-galactosyltransferase</fullName>
        <ecNumber evidence="4">2.4.1.122</ecNumber>
    </recommendedName>
</protein>
<keyword evidence="9" id="KW-0735">Signal-anchor</keyword>
<comment type="similarity">
    <text evidence="3">Belongs to the glycosyltransferase 31 family. Beta3-Gal-T subfamily.</text>
</comment>
<gene>
    <name evidence="13" type="ORF">Egran_03162</name>
</gene>
<dbReference type="AlphaFoldDB" id="A0A232LY29"/>
<dbReference type="OrthoDB" id="414175at2759"/>
<evidence type="ECO:0000256" key="2">
    <source>
        <dbReference type="ARBA" id="ARBA00004922"/>
    </source>
</evidence>
<name>A0A232LY29_9EURO</name>